<gene>
    <name evidence="2" type="ORF">GCM10022197_28120</name>
</gene>
<evidence type="ECO:0000259" key="1">
    <source>
        <dbReference type="PROSITE" id="PS51819"/>
    </source>
</evidence>
<dbReference type="EMBL" id="BAAAYR010000004">
    <property type="protein sequence ID" value="GAA3570093.1"/>
    <property type="molecule type" value="Genomic_DNA"/>
</dbReference>
<accession>A0ABP6XNT0</accession>
<feature type="domain" description="VOC" evidence="1">
    <location>
        <begin position="19"/>
        <end position="151"/>
    </location>
</feature>
<evidence type="ECO:0000313" key="2">
    <source>
        <dbReference type="EMBL" id="GAA3570093.1"/>
    </source>
</evidence>
<evidence type="ECO:0000313" key="3">
    <source>
        <dbReference type="Proteomes" id="UP001500767"/>
    </source>
</evidence>
<dbReference type="Gene3D" id="3.10.180.10">
    <property type="entry name" value="2,3-Dihydroxybiphenyl 1,2-Dioxygenase, domain 1"/>
    <property type="match status" value="1"/>
</dbReference>
<dbReference type="InterPro" id="IPR004360">
    <property type="entry name" value="Glyas_Fos-R_dOase_dom"/>
</dbReference>
<proteinExistence type="predicted"/>
<dbReference type="InterPro" id="IPR029068">
    <property type="entry name" value="Glyas_Bleomycin-R_OHBP_Dase"/>
</dbReference>
<comment type="caution">
    <text evidence="2">The sequence shown here is derived from an EMBL/GenBank/DDBJ whole genome shotgun (WGS) entry which is preliminary data.</text>
</comment>
<dbReference type="Pfam" id="PF00903">
    <property type="entry name" value="Glyoxalase"/>
    <property type="match status" value="1"/>
</dbReference>
<dbReference type="PROSITE" id="PS51819">
    <property type="entry name" value="VOC"/>
    <property type="match status" value="1"/>
</dbReference>
<keyword evidence="3" id="KW-1185">Reference proteome</keyword>
<dbReference type="InterPro" id="IPR037523">
    <property type="entry name" value="VOC_core"/>
</dbReference>
<organism evidence="2 3">
    <name type="scientific">Microlunatus spumicola</name>
    <dbReference type="NCBI Taxonomy" id="81499"/>
    <lineage>
        <taxon>Bacteria</taxon>
        <taxon>Bacillati</taxon>
        <taxon>Actinomycetota</taxon>
        <taxon>Actinomycetes</taxon>
        <taxon>Propionibacteriales</taxon>
        <taxon>Propionibacteriaceae</taxon>
        <taxon>Microlunatus</taxon>
    </lineage>
</organism>
<name>A0ABP6XNT0_9ACTN</name>
<sequence length="153" mass="16513">MVQDGRMSQHPAEAVSPAGIHHLRLTVTDIARSKAFYTRLLGREPVIDQSDAVDEPGVREDQSRFYGGVVYSFGDQVLGLRPVAPAEDTFSSTRVGLDHVGLLVASRTDLDKAAERLSADGVPHGEVTDIGSMLILSVQDPDDINLELCFPTA</sequence>
<dbReference type="Proteomes" id="UP001500767">
    <property type="component" value="Unassembled WGS sequence"/>
</dbReference>
<protein>
    <submittedName>
        <fullName evidence="2">VOC family protein</fullName>
    </submittedName>
</protein>
<dbReference type="SUPFAM" id="SSF54593">
    <property type="entry name" value="Glyoxalase/Bleomycin resistance protein/Dihydroxybiphenyl dioxygenase"/>
    <property type="match status" value="1"/>
</dbReference>
<reference evidence="3" key="1">
    <citation type="journal article" date="2019" name="Int. J. Syst. Evol. Microbiol.">
        <title>The Global Catalogue of Microorganisms (GCM) 10K type strain sequencing project: providing services to taxonomists for standard genome sequencing and annotation.</title>
        <authorList>
            <consortium name="The Broad Institute Genomics Platform"/>
            <consortium name="The Broad Institute Genome Sequencing Center for Infectious Disease"/>
            <person name="Wu L."/>
            <person name="Ma J."/>
        </authorList>
    </citation>
    <scope>NUCLEOTIDE SEQUENCE [LARGE SCALE GENOMIC DNA]</scope>
    <source>
        <strain evidence="3">JCM 16540</strain>
    </source>
</reference>